<organism evidence="11 12">
    <name type="scientific">Plantimonas leprariae</name>
    <dbReference type="NCBI Taxonomy" id="2615207"/>
    <lineage>
        <taxon>Bacteria</taxon>
        <taxon>Pseudomonadati</taxon>
        <taxon>Pseudomonadota</taxon>
        <taxon>Alphaproteobacteria</taxon>
        <taxon>Hyphomicrobiales</taxon>
        <taxon>Aurantimonadaceae</taxon>
        <taxon>Plantimonas</taxon>
    </lineage>
</organism>
<dbReference type="Pfam" id="PF03734">
    <property type="entry name" value="YkuD"/>
    <property type="match status" value="1"/>
</dbReference>
<dbReference type="PROSITE" id="PS51257">
    <property type="entry name" value="PROKAR_LIPOPROTEIN"/>
    <property type="match status" value="1"/>
</dbReference>
<dbReference type="CDD" id="cd16913">
    <property type="entry name" value="YkuD_like"/>
    <property type="match status" value="1"/>
</dbReference>
<accession>A0A7V7PKP4</accession>
<comment type="similarity">
    <text evidence="2">Belongs to the YkuD family.</text>
</comment>
<dbReference type="PROSITE" id="PS51318">
    <property type="entry name" value="TAT"/>
    <property type="match status" value="1"/>
</dbReference>
<dbReference type="AlphaFoldDB" id="A0A7V7PKP4"/>
<keyword evidence="7 9" id="KW-0573">Peptidoglycan synthesis</keyword>
<keyword evidence="8 9" id="KW-0961">Cell wall biogenesis/degradation</keyword>
<keyword evidence="6 9" id="KW-0133">Cell shape</keyword>
<evidence type="ECO:0000259" key="10">
    <source>
        <dbReference type="PROSITE" id="PS52029"/>
    </source>
</evidence>
<evidence type="ECO:0000256" key="7">
    <source>
        <dbReference type="ARBA" id="ARBA00022984"/>
    </source>
</evidence>
<dbReference type="InterPro" id="IPR038063">
    <property type="entry name" value="Transpep_catalytic_dom"/>
</dbReference>
<keyword evidence="5" id="KW-0378">Hydrolase</keyword>
<comment type="pathway">
    <text evidence="1 9">Cell wall biogenesis; peptidoglycan biosynthesis.</text>
</comment>
<sequence>MSDQASRVPSRRAFLTTFGLGAVALASGCASNPRARIADTAVGPAYYAPGFGGGDGYLAGGAGVSGAPSEYASMYGPIEDGGFLIPPVDLSRVNPRFYRQMVQDPTGEAPGTITIDTASRFAYLSHGDGSAMRYGVGIGREGFAWAGDAKVQWKQKWPKWTPPDEMIVRQPELSIYSADNGGKPGGLDNPLGARALYLFQNGQDTFYRLHGTPQYWTIGTAASSGCIRFMNQDIIDLYDRAPVGSKVVVRQAGIV</sequence>
<keyword evidence="12" id="KW-1185">Reference proteome</keyword>
<dbReference type="InterPro" id="IPR006311">
    <property type="entry name" value="TAT_signal"/>
</dbReference>
<feature type="domain" description="L,D-TPase catalytic" evidence="10">
    <location>
        <begin position="111"/>
        <end position="250"/>
    </location>
</feature>
<feature type="active site" description="Proton donor/acceptor" evidence="9">
    <location>
        <position position="210"/>
    </location>
</feature>
<dbReference type="RefSeq" id="WP_150973243.1">
    <property type="nucleotide sequence ID" value="NZ_VZDO01000022.1"/>
</dbReference>
<dbReference type="PROSITE" id="PS52029">
    <property type="entry name" value="LD_TPASE"/>
    <property type="match status" value="1"/>
</dbReference>
<dbReference type="GO" id="GO:0018104">
    <property type="term" value="P:peptidoglycan-protein cross-linking"/>
    <property type="evidence" value="ECO:0007669"/>
    <property type="project" value="TreeGrafter"/>
</dbReference>
<dbReference type="FunFam" id="2.40.440.10:FF:000002">
    <property type="entry name" value="L,D-transpeptidase ErfK/SrfK"/>
    <property type="match status" value="1"/>
</dbReference>
<evidence type="ECO:0000313" key="11">
    <source>
        <dbReference type="EMBL" id="KAB0676552.1"/>
    </source>
</evidence>
<evidence type="ECO:0000256" key="2">
    <source>
        <dbReference type="ARBA" id="ARBA00005992"/>
    </source>
</evidence>
<dbReference type="PANTHER" id="PTHR30582:SF24">
    <property type="entry name" value="L,D-TRANSPEPTIDASE ERFK_SRFK-RELATED"/>
    <property type="match status" value="1"/>
</dbReference>
<dbReference type="Gene3D" id="2.40.440.10">
    <property type="entry name" value="L,D-transpeptidase catalytic domain-like"/>
    <property type="match status" value="1"/>
</dbReference>
<dbReference type="EMBL" id="VZDO01000022">
    <property type="protein sequence ID" value="KAB0676552.1"/>
    <property type="molecule type" value="Genomic_DNA"/>
</dbReference>
<protein>
    <submittedName>
        <fullName evidence="11">L,D-transpeptidase</fullName>
    </submittedName>
</protein>
<proteinExistence type="inferred from homology"/>
<dbReference type="GO" id="GO:0008360">
    <property type="term" value="P:regulation of cell shape"/>
    <property type="evidence" value="ECO:0007669"/>
    <property type="project" value="UniProtKB-UniRule"/>
</dbReference>
<keyword evidence="4" id="KW-0808">Transferase</keyword>
<evidence type="ECO:0000256" key="1">
    <source>
        <dbReference type="ARBA" id="ARBA00004752"/>
    </source>
</evidence>
<dbReference type="InterPro" id="IPR005490">
    <property type="entry name" value="LD_TPept_cat_dom"/>
</dbReference>
<dbReference type="Proteomes" id="UP000432089">
    <property type="component" value="Unassembled WGS sequence"/>
</dbReference>
<evidence type="ECO:0000256" key="4">
    <source>
        <dbReference type="ARBA" id="ARBA00022679"/>
    </source>
</evidence>
<reference evidence="11 12" key="1">
    <citation type="submission" date="2019-09" db="EMBL/GenBank/DDBJ databases">
        <title>YIM 132180 draft genome.</title>
        <authorList>
            <person name="Zhang K."/>
        </authorList>
    </citation>
    <scope>NUCLEOTIDE SEQUENCE [LARGE SCALE GENOMIC DNA]</scope>
    <source>
        <strain evidence="11 12">YIM 132180</strain>
    </source>
</reference>
<dbReference type="GO" id="GO:0005576">
    <property type="term" value="C:extracellular region"/>
    <property type="evidence" value="ECO:0007669"/>
    <property type="project" value="TreeGrafter"/>
</dbReference>
<evidence type="ECO:0000256" key="3">
    <source>
        <dbReference type="ARBA" id="ARBA00022676"/>
    </source>
</evidence>
<evidence type="ECO:0000256" key="5">
    <source>
        <dbReference type="ARBA" id="ARBA00022801"/>
    </source>
</evidence>
<name>A0A7V7PKP4_9HYPH</name>
<evidence type="ECO:0000256" key="8">
    <source>
        <dbReference type="ARBA" id="ARBA00023316"/>
    </source>
</evidence>
<dbReference type="GO" id="GO:0071555">
    <property type="term" value="P:cell wall organization"/>
    <property type="evidence" value="ECO:0007669"/>
    <property type="project" value="UniProtKB-UniRule"/>
</dbReference>
<dbReference type="InterPro" id="IPR050979">
    <property type="entry name" value="LD-transpeptidase"/>
</dbReference>
<dbReference type="UniPathway" id="UPA00219"/>
<gene>
    <name evidence="11" type="ORF">F6X38_20930</name>
</gene>
<dbReference type="SUPFAM" id="SSF141523">
    <property type="entry name" value="L,D-transpeptidase catalytic domain-like"/>
    <property type="match status" value="1"/>
</dbReference>
<evidence type="ECO:0000256" key="6">
    <source>
        <dbReference type="ARBA" id="ARBA00022960"/>
    </source>
</evidence>
<comment type="caution">
    <text evidence="11">The sequence shown here is derived from an EMBL/GenBank/DDBJ whole genome shotgun (WGS) entry which is preliminary data.</text>
</comment>
<evidence type="ECO:0000256" key="9">
    <source>
        <dbReference type="PROSITE-ProRule" id="PRU01373"/>
    </source>
</evidence>
<feature type="active site" description="Nucleophile" evidence="9">
    <location>
        <position position="226"/>
    </location>
</feature>
<evidence type="ECO:0000313" key="12">
    <source>
        <dbReference type="Proteomes" id="UP000432089"/>
    </source>
</evidence>
<dbReference type="GO" id="GO:0016757">
    <property type="term" value="F:glycosyltransferase activity"/>
    <property type="evidence" value="ECO:0007669"/>
    <property type="project" value="UniProtKB-KW"/>
</dbReference>
<keyword evidence="3" id="KW-0328">Glycosyltransferase</keyword>
<dbReference type="GO" id="GO:0071972">
    <property type="term" value="F:peptidoglycan L,D-transpeptidase activity"/>
    <property type="evidence" value="ECO:0007669"/>
    <property type="project" value="TreeGrafter"/>
</dbReference>
<dbReference type="PANTHER" id="PTHR30582">
    <property type="entry name" value="L,D-TRANSPEPTIDASE"/>
    <property type="match status" value="1"/>
</dbReference>